<name>A0A1D1YAY6_9ARAE</name>
<evidence type="ECO:0000259" key="3">
    <source>
        <dbReference type="SMART" id="SM00856"/>
    </source>
</evidence>
<dbReference type="AlphaFoldDB" id="A0A1D1YAY6"/>
<gene>
    <name evidence="4" type="primary">21KD_6</name>
    <name evidence="4" type="ORF">g.44135</name>
</gene>
<dbReference type="EMBL" id="GDJX01016139">
    <property type="protein sequence ID" value="JAT51797.1"/>
    <property type="molecule type" value="Transcribed_RNA"/>
</dbReference>
<reference evidence="4" key="1">
    <citation type="submission" date="2015-07" db="EMBL/GenBank/DDBJ databases">
        <title>Transcriptome Assembly of Anthurium amnicola.</title>
        <authorList>
            <person name="Suzuki J."/>
        </authorList>
    </citation>
    <scope>NUCLEOTIDE SEQUENCE</scope>
</reference>
<dbReference type="NCBIfam" id="TIGR01614">
    <property type="entry name" value="PME_inhib"/>
    <property type="match status" value="1"/>
</dbReference>
<dbReference type="SUPFAM" id="SSF101148">
    <property type="entry name" value="Plant invertase/pectin methylesterase inhibitor"/>
    <property type="match status" value="1"/>
</dbReference>
<dbReference type="Gene3D" id="1.20.140.40">
    <property type="entry name" value="Invertase/pectin methylesterase inhibitor family protein"/>
    <property type="match status" value="1"/>
</dbReference>
<organism evidence="4">
    <name type="scientific">Anthurium amnicola</name>
    <dbReference type="NCBI Taxonomy" id="1678845"/>
    <lineage>
        <taxon>Eukaryota</taxon>
        <taxon>Viridiplantae</taxon>
        <taxon>Streptophyta</taxon>
        <taxon>Embryophyta</taxon>
        <taxon>Tracheophyta</taxon>
        <taxon>Spermatophyta</taxon>
        <taxon>Magnoliopsida</taxon>
        <taxon>Liliopsida</taxon>
        <taxon>Araceae</taxon>
        <taxon>Pothoideae</taxon>
        <taxon>Potheae</taxon>
        <taxon>Anthurium</taxon>
    </lineage>
</organism>
<keyword evidence="1 2" id="KW-0732">Signal</keyword>
<dbReference type="InterPro" id="IPR035513">
    <property type="entry name" value="Invertase/methylesterase_inhib"/>
</dbReference>
<dbReference type="Pfam" id="PF04043">
    <property type="entry name" value="PMEI"/>
    <property type="match status" value="1"/>
</dbReference>
<protein>
    <recommendedName>
        <fullName evidence="3">Pectinesterase inhibitor domain-containing protein</fullName>
    </recommendedName>
</protein>
<feature type="domain" description="Pectinesterase inhibitor" evidence="3">
    <location>
        <begin position="41"/>
        <end position="211"/>
    </location>
</feature>
<feature type="signal peptide" evidence="2">
    <location>
        <begin position="1"/>
        <end position="30"/>
    </location>
</feature>
<dbReference type="SMART" id="SM00856">
    <property type="entry name" value="PMEI"/>
    <property type="match status" value="1"/>
</dbReference>
<dbReference type="PANTHER" id="PTHR31080:SF64">
    <property type="entry name" value="PLANT INVERTASE_PECTIN METHYLESTERASE INHIBITOR SUPERFAMILY PROTEIN"/>
    <property type="match status" value="1"/>
</dbReference>
<evidence type="ECO:0000313" key="4">
    <source>
        <dbReference type="EMBL" id="JAT51797.1"/>
    </source>
</evidence>
<sequence>MAAAAAERVILLAVVTTMAALLLPSTPAVGAVPAGAGASHNYTEFIRRSCSSTLYPSLCYTSLAGYASAVAQDPTQLARVAANVTLALVRGVSSHVSSLCRAAPRRRIDPRTTSALEDCEDSLGDAADLTRQAVGELGRLPAAEGPEVSWRVSNAQTWMSAALTNEDTCTDGFAEVAPGTAAGAGPAAAVKADVCRRVRRAKQYTSNALALVNSLVGTRR</sequence>
<proteinExistence type="predicted"/>
<feature type="chain" id="PRO_5008900070" description="Pectinesterase inhibitor domain-containing protein" evidence="2">
    <location>
        <begin position="31"/>
        <end position="220"/>
    </location>
</feature>
<evidence type="ECO:0000256" key="2">
    <source>
        <dbReference type="SAM" id="SignalP"/>
    </source>
</evidence>
<dbReference type="GO" id="GO:0004857">
    <property type="term" value="F:enzyme inhibitor activity"/>
    <property type="evidence" value="ECO:0007669"/>
    <property type="project" value="InterPro"/>
</dbReference>
<dbReference type="InterPro" id="IPR051955">
    <property type="entry name" value="PME_Inhibitor"/>
</dbReference>
<accession>A0A1D1YAY6</accession>
<dbReference type="CDD" id="cd15798">
    <property type="entry name" value="PMEI-like_3"/>
    <property type="match status" value="1"/>
</dbReference>
<evidence type="ECO:0000256" key="1">
    <source>
        <dbReference type="ARBA" id="ARBA00022729"/>
    </source>
</evidence>
<dbReference type="InterPro" id="IPR006501">
    <property type="entry name" value="Pectinesterase_inhib_dom"/>
</dbReference>
<dbReference type="PANTHER" id="PTHR31080">
    <property type="entry name" value="PECTINESTERASE INHIBITOR-LIKE"/>
    <property type="match status" value="1"/>
</dbReference>